<protein>
    <recommendedName>
        <fullName evidence="4">WXG100 family type VII secretion target</fullName>
    </recommendedName>
</protein>
<evidence type="ECO:0000256" key="1">
    <source>
        <dbReference type="SAM" id="MobiDB-lite"/>
    </source>
</evidence>
<evidence type="ECO:0000313" key="2">
    <source>
        <dbReference type="EMBL" id="EFG07001.1"/>
    </source>
</evidence>
<evidence type="ECO:0008006" key="4">
    <source>
        <dbReference type="Google" id="ProtNLM"/>
    </source>
</evidence>
<dbReference type="Gene3D" id="1.10.287.1060">
    <property type="entry name" value="ESAT-6-like"/>
    <property type="match status" value="1"/>
</dbReference>
<evidence type="ECO:0000313" key="3">
    <source>
        <dbReference type="Proteomes" id="UP000002357"/>
    </source>
</evidence>
<dbReference type="InterPro" id="IPR036689">
    <property type="entry name" value="ESAT-6-like_sf"/>
</dbReference>
<feature type="region of interest" description="Disordered" evidence="1">
    <location>
        <begin position="89"/>
        <end position="110"/>
    </location>
</feature>
<dbReference type="eggNOG" id="ENOG5032SF7">
    <property type="taxonomic scope" value="Bacteria"/>
</dbReference>
<reference evidence="2 3" key="1">
    <citation type="journal article" date="2010" name="Genome Biol. Evol.">
        <title>The sequence of a 1.8-mb bacterial linear plasmid reveals a rich evolutionary reservoir of secondary metabolic pathways.</title>
        <authorList>
            <person name="Medema M.H."/>
            <person name="Trefzer A."/>
            <person name="Kovalchuk A."/>
            <person name="van den Berg M."/>
            <person name="Mueller U."/>
            <person name="Heijne W."/>
            <person name="Wu L."/>
            <person name="Alam M.T."/>
            <person name="Ronning C.M."/>
            <person name="Nierman W.C."/>
            <person name="Bovenberg R.A.L."/>
            <person name="Breitling R."/>
            <person name="Takano E."/>
        </authorList>
    </citation>
    <scope>NUCLEOTIDE SEQUENCE [LARGE SCALE GENOMIC DNA]</scope>
    <source>
        <strain evidence="3">ATCC 27064 / DSM 738 / JCM 4710 / NBRC 13307 / NCIMB 12785 / NRRL 3585 / VKM Ac-602</strain>
    </source>
</reference>
<name>B5H214_STRCL</name>
<dbReference type="AlphaFoldDB" id="B5H214"/>
<dbReference type="SUPFAM" id="SSF140453">
    <property type="entry name" value="EsxAB dimer-like"/>
    <property type="match status" value="1"/>
</dbReference>
<gene>
    <name evidence="2" type="ORF">SCLAV_1928</name>
</gene>
<sequence>MKFDMGAQTLSSLISKSQSSSGDLGALIQQLIQAAQPLEGKFNGAGKAAFDTFKGRSDEITAALNGALSAILGGQSGMENAFGTGVQEQSDNAQTQMSTANFDAARFSGR</sequence>
<dbReference type="EMBL" id="CM000913">
    <property type="protein sequence ID" value="EFG07001.1"/>
    <property type="molecule type" value="Genomic_DNA"/>
</dbReference>
<accession>B5H214</accession>
<dbReference type="Proteomes" id="UP000002357">
    <property type="component" value="Chromosome"/>
</dbReference>
<dbReference type="GeneID" id="93731481"/>
<dbReference type="STRING" id="1901.BB341_18700"/>
<feature type="compositionally biased region" description="Polar residues" evidence="1">
    <location>
        <begin position="89"/>
        <end position="101"/>
    </location>
</feature>
<proteinExistence type="predicted"/>
<organism evidence="2 3">
    <name type="scientific">Streptomyces clavuligerus</name>
    <dbReference type="NCBI Taxonomy" id="1901"/>
    <lineage>
        <taxon>Bacteria</taxon>
        <taxon>Bacillati</taxon>
        <taxon>Actinomycetota</taxon>
        <taxon>Actinomycetes</taxon>
        <taxon>Kitasatosporales</taxon>
        <taxon>Streptomycetaceae</taxon>
        <taxon>Streptomyces</taxon>
    </lineage>
</organism>
<keyword evidence="3" id="KW-1185">Reference proteome</keyword>
<dbReference type="RefSeq" id="WP_003958320.1">
    <property type="nucleotide sequence ID" value="NZ_CM000913.1"/>
</dbReference>
<dbReference type="OrthoDB" id="3826998at2"/>